<evidence type="ECO:0000256" key="1">
    <source>
        <dbReference type="SAM" id="Coils"/>
    </source>
</evidence>
<evidence type="ECO:0000313" key="3">
    <source>
        <dbReference type="Proteomes" id="UP000289856"/>
    </source>
</evidence>
<dbReference type="AlphaFoldDB" id="A0A3T1D2Z7"/>
<keyword evidence="1" id="KW-0175">Coiled coil</keyword>
<name>A0A3T1D2Z7_9BACL</name>
<dbReference type="Gene3D" id="1.20.120.330">
    <property type="entry name" value="Nucleotidyltransferases domain 2"/>
    <property type="match status" value="1"/>
</dbReference>
<dbReference type="KEGG" id="cohn:KCTCHS21_18690"/>
<keyword evidence="3" id="KW-1185">Reference proteome</keyword>
<dbReference type="EMBL" id="AP019400">
    <property type="protein sequence ID" value="BBI32470.1"/>
    <property type="molecule type" value="Genomic_DNA"/>
</dbReference>
<proteinExistence type="predicted"/>
<reference evidence="2 3" key="1">
    <citation type="submission" date="2019-01" db="EMBL/GenBank/DDBJ databases">
        <title>Complete genome sequence of Cohnella hallensis HS21 isolated from Korean fir (Abies koreana) rhizospheric soil.</title>
        <authorList>
            <person name="Jiang L."/>
            <person name="Kang S.W."/>
            <person name="Kim S."/>
            <person name="Jung J."/>
            <person name="Kim C.Y."/>
            <person name="Kim D.H."/>
            <person name="Kim S.W."/>
            <person name="Lee J."/>
        </authorList>
    </citation>
    <scope>NUCLEOTIDE SEQUENCE [LARGE SCALE GENOMIC DNA]</scope>
    <source>
        <strain evidence="2 3">HS21</strain>
    </source>
</reference>
<evidence type="ECO:0000313" key="2">
    <source>
        <dbReference type="EMBL" id="BBI32470.1"/>
    </source>
</evidence>
<gene>
    <name evidence="2" type="ORF">KCTCHS21_18690</name>
</gene>
<organism evidence="2 3">
    <name type="scientific">Cohnella abietis</name>
    <dbReference type="NCBI Taxonomy" id="2507935"/>
    <lineage>
        <taxon>Bacteria</taxon>
        <taxon>Bacillati</taxon>
        <taxon>Bacillota</taxon>
        <taxon>Bacilli</taxon>
        <taxon>Bacillales</taxon>
        <taxon>Paenibacillaceae</taxon>
        <taxon>Cohnella</taxon>
    </lineage>
</organism>
<sequence length="327" mass="37855">MTQPKGMIIGVVGHGGNSMVQAMLSMAQESINRREEDPLTQTNEQLKKYEVLCLLHIYNGLSTTVSKRLITVEAESEESVGNFASEKMRLEYKSSVDWSLSGVTIMSIKEIVPNEQLDHEKKLAEIKSYDDSWWLRYLEEKTIFDADNIKAHKQWLIEEVDRLLEENKRLSDLLKMKETNFSDEEVSEHDFTMQQLHIESKRVREENKKLHSRIQKKIRSIDNLQKDYEYLRAELTVEQKKNINLSIAYGKQSDHLEQVMQEREKAENNLTDALNSIMHSDKELEQLKAELSAKDKVLDLLSSYLPGSDGDIIRTILSQYTKGDTSK</sequence>
<accession>A0A3T1D2Z7</accession>
<dbReference type="RefSeq" id="WP_130607022.1">
    <property type="nucleotide sequence ID" value="NZ_AP019400.1"/>
</dbReference>
<feature type="coiled-coil region" evidence="1">
    <location>
        <begin position="153"/>
        <end position="290"/>
    </location>
</feature>
<protein>
    <submittedName>
        <fullName evidence="2">Uncharacterized protein</fullName>
    </submittedName>
</protein>
<dbReference type="Proteomes" id="UP000289856">
    <property type="component" value="Chromosome"/>
</dbReference>
<dbReference type="OrthoDB" id="3005125at2"/>